<dbReference type="PROSITE" id="PS51197">
    <property type="entry name" value="HTH_RRF2_2"/>
    <property type="match status" value="1"/>
</dbReference>
<dbReference type="EMBL" id="VTWU01000008">
    <property type="protein sequence ID" value="KAA9325882.1"/>
    <property type="molecule type" value="Genomic_DNA"/>
</dbReference>
<dbReference type="InterPro" id="IPR036390">
    <property type="entry name" value="WH_DNA-bd_sf"/>
</dbReference>
<dbReference type="GO" id="GO:0005829">
    <property type="term" value="C:cytosol"/>
    <property type="evidence" value="ECO:0007669"/>
    <property type="project" value="TreeGrafter"/>
</dbReference>
<dbReference type="PANTHER" id="PTHR33221">
    <property type="entry name" value="WINGED HELIX-TURN-HELIX TRANSCRIPTIONAL REGULATOR, RRF2 FAMILY"/>
    <property type="match status" value="1"/>
</dbReference>
<organism evidence="1 2">
    <name type="scientific">Hymenobacter busanensis</name>
    <dbReference type="NCBI Taxonomy" id="2607656"/>
    <lineage>
        <taxon>Bacteria</taxon>
        <taxon>Pseudomonadati</taxon>
        <taxon>Bacteroidota</taxon>
        <taxon>Cytophagia</taxon>
        <taxon>Cytophagales</taxon>
        <taxon>Hymenobacteraceae</taxon>
        <taxon>Hymenobacter</taxon>
    </lineage>
</organism>
<dbReference type="InterPro" id="IPR000944">
    <property type="entry name" value="Tscrpt_reg_Rrf2"/>
</dbReference>
<keyword evidence="2" id="KW-1185">Reference proteome</keyword>
<proteinExistence type="predicted"/>
<dbReference type="SUPFAM" id="SSF46785">
    <property type="entry name" value="Winged helix' DNA-binding domain"/>
    <property type="match status" value="1"/>
</dbReference>
<dbReference type="RefSeq" id="WP_151080593.1">
    <property type="nucleotide sequence ID" value="NZ_CP047647.1"/>
</dbReference>
<dbReference type="AlphaFoldDB" id="A0A7L4ZT36"/>
<name>A0A7L4ZT36_9BACT</name>
<dbReference type="FunFam" id="1.10.10.10:FF:000138">
    <property type="entry name" value="Rrf2 family transcriptional regulator"/>
    <property type="match status" value="1"/>
</dbReference>
<dbReference type="GO" id="GO:0003700">
    <property type="term" value="F:DNA-binding transcription factor activity"/>
    <property type="evidence" value="ECO:0007669"/>
    <property type="project" value="TreeGrafter"/>
</dbReference>
<dbReference type="Proteomes" id="UP000326380">
    <property type="component" value="Unassembled WGS sequence"/>
</dbReference>
<protein>
    <submittedName>
        <fullName evidence="1">Rrf2 family transcriptional regulator</fullName>
    </submittedName>
</protein>
<dbReference type="Gene3D" id="1.10.10.10">
    <property type="entry name" value="Winged helix-like DNA-binding domain superfamily/Winged helix DNA-binding domain"/>
    <property type="match status" value="1"/>
</dbReference>
<dbReference type="PANTHER" id="PTHR33221:SF15">
    <property type="entry name" value="HTH-TYPE TRANSCRIPTIONAL REGULATOR YWGB-RELATED"/>
    <property type="match status" value="1"/>
</dbReference>
<accession>A0A7L4ZT36</accession>
<reference evidence="1 2" key="1">
    <citation type="submission" date="2019-09" db="EMBL/GenBank/DDBJ databases">
        <title>Genome sequence of Hymenobacter sp. M3.</title>
        <authorList>
            <person name="Srinivasan S."/>
        </authorList>
    </citation>
    <scope>NUCLEOTIDE SEQUENCE [LARGE SCALE GENOMIC DNA]</scope>
    <source>
        <strain evidence="1 2">M3</strain>
    </source>
</reference>
<gene>
    <name evidence="1" type="ORF">F0P96_19145</name>
</gene>
<dbReference type="InterPro" id="IPR036388">
    <property type="entry name" value="WH-like_DNA-bd_sf"/>
</dbReference>
<evidence type="ECO:0000313" key="1">
    <source>
        <dbReference type="EMBL" id="KAA9325882.1"/>
    </source>
</evidence>
<sequence>MQISSRFSVAVHVLALLALHQPAQDSLLTSERMAGSVNTNPVVIRRILGQLKKAGLVEVRPASGGTFLSRPAAAISLLDVYQATEVVEAGQLFSIHEQPNPACPVGRNIQTALNETLQRAQTALEQQLAGVTLQQVALDIAAKAAVGVN</sequence>
<dbReference type="Pfam" id="PF02082">
    <property type="entry name" value="Rrf2"/>
    <property type="match status" value="1"/>
</dbReference>
<evidence type="ECO:0000313" key="2">
    <source>
        <dbReference type="Proteomes" id="UP000326380"/>
    </source>
</evidence>
<comment type="caution">
    <text evidence="1">The sequence shown here is derived from an EMBL/GenBank/DDBJ whole genome shotgun (WGS) entry which is preliminary data.</text>
</comment>